<dbReference type="InterPro" id="IPR017713">
    <property type="entry name" value="AMP_phosphorylase"/>
</dbReference>
<proteinExistence type="predicted"/>
<dbReference type="Gene3D" id="3.40.1030.10">
    <property type="entry name" value="Nucleoside phosphorylase/phosphoribosyltransferase catalytic domain"/>
    <property type="match status" value="1"/>
</dbReference>
<dbReference type="InterPro" id="IPR013102">
    <property type="entry name" value="PYNP_C"/>
</dbReference>
<dbReference type="GO" id="GO:0005829">
    <property type="term" value="C:cytosol"/>
    <property type="evidence" value="ECO:0007669"/>
    <property type="project" value="TreeGrafter"/>
</dbReference>
<keyword evidence="2" id="KW-0808">Transferase</keyword>
<dbReference type="EMBL" id="LR131590">
    <property type="protein sequence ID" value="VDS10978.1"/>
    <property type="molecule type" value="Genomic_DNA"/>
</dbReference>
<dbReference type="PANTHER" id="PTHR10515">
    <property type="entry name" value="THYMIDINE PHOSPHORYLASE"/>
    <property type="match status" value="1"/>
</dbReference>
<name>A0A447IU24_9ARCH</name>
<evidence type="ECO:0000313" key="5">
    <source>
        <dbReference type="EMBL" id="VDS11002.1"/>
    </source>
</evidence>
<dbReference type="PANTHER" id="PTHR10515:SF0">
    <property type="entry name" value="THYMIDINE PHOSPHORYLASE"/>
    <property type="match status" value="1"/>
</dbReference>
<dbReference type="GO" id="GO:0004645">
    <property type="term" value="F:1,4-alpha-oligoglucan phosphorylase activity"/>
    <property type="evidence" value="ECO:0007669"/>
    <property type="project" value="InterPro"/>
</dbReference>
<dbReference type="Pfam" id="PF00591">
    <property type="entry name" value="Glycos_transf_3"/>
    <property type="match status" value="1"/>
</dbReference>
<reference evidence="5" key="1">
    <citation type="submission" date="2018-12" db="EMBL/GenBank/DDBJ databases">
        <authorList>
            <person name="Jaffe A."/>
        </authorList>
    </citation>
    <scope>NUCLEOTIDE SEQUENCE</scope>
</reference>
<sequence length="517" mass="55945">MEEPNDDMNKTATEYSQKMGVKIFDIESKALISILHEKDARELGVFPLERIELVCPRTKKRVVTVIDTTKSMVKIDQIGIFKDVQKILGLKEDDELMVSPSLQPESVRFIKKKLRGLELTPVEITAIVNDIAQNRVSEIEASAFMAAVYIHGNTLPEIVAMTKALANGGERLQLSKTPVVDKHSIGGINGRVTLVLVPIMASAGVYIPKTASRSITSAAGTADAMEVLADVELSVAQIKQITEKIGGVICWGGGVELAPGDDKIIKIEHPLSLDPEGQVIASVMAKKFAVGAKYLIIDIPVGPDMKVDNREKAEAMAKRFVEVGKRLGMKVEVALTDGTEPLGRAFGPALEAKYALETLEGKRFDNLGEKACELAGLLLELCGKAPKKKGKIMAKNILQSRKAHKKMLEILKAQNGKVFSSEKVPMAKLKATVIAQGDGVIANMNVKRLVEVARIAGAPGDAQAGVLLLVEKGNTVVKGQGLMEIYSNNKQKLDLAKKYALESSGLEPQQLILQEIM</sequence>
<feature type="domain" description="Pyrimidine nucleoside phosphorylase C-terminal" evidence="4">
    <location>
        <begin position="440"/>
        <end position="507"/>
    </location>
</feature>
<dbReference type="Gene3D" id="1.20.970.50">
    <property type="match status" value="1"/>
</dbReference>
<dbReference type="Pfam" id="PF02885">
    <property type="entry name" value="Glycos_trans_3N"/>
    <property type="match status" value="1"/>
</dbReference>
<dbReference type="Pfam" id="PF07831">
    <property type="entry name" value="PYNP_C"/>
    <property type="match status" value="1"/>
</dbReference>
<dbReference type="SUPFAM" id="SSF47648">
    <property type="entry name" value="Nucleoside phosphorylase/phosphoribosyltransferase N-terminal domain"/>
    <property type="match status" value="1"/>
</dbReference>
<dbReference type="SUPFAM" id="SSF52418">
    <property type="entry name" value="Nucleoside phosphorylase/phosphoribosyltransferase catalytic domain"/>
    <property type="match status" value="1"/>
</dbReference>
<dbReference type="InterPro" id="IPR035902">
    <property type="entry name" value="Nuc_phospho_transferase"/>
</dbReference>
<evidence type="ECO:0000259" key="4">
    <source>
        <dbReference type="SMART" id="SM00941"/>
    </source>
</evidence>
<dbReference type="InterPro" id="IPR017459">
    <property type="entry name" value="Glycosyl_Trfase_fam3_N_dom"/>
</dbReference>
<dbReference type="NCBIfam" id="NF003338">
    <property type="entry name" value="PRK04350.1"/>
    <property type="match status" value="1"/>
</dbReference>
<dbReference type="EC" id="2.4.2.57" evidence="3"/>
<dbReference type="NCBIfam" id="TIGR02645">
    <property type="entry name" value="ARCH_P_rylase"/>
    <property type="match status" value="1"/>
</dbReference>
<dbReference type="Gene3D" id="3.90.1170.30">
    <property type="entry name" value="Pyrimidine nucleoside phosphorylase-like, C-terminal domain"/>
    <property type="match status" value="1"/>
</dbReference>
<accession>A0A447IU24</accession>
<dbReference type="GO" id="GO:0016763">
    <property type="term" value="F:pentosyltransferase activity"/>
    <property type="evidence" value="ECO:0007669"/>
    <property type="project" value="InterPro"/>
</dbReference>
<dbReference type="InterPro" id="IPR036320">
    <property type="entry name" value="Glycosyl_Trfase_fam3_N_dom_sf"/>
</dbReference>
<protein>
    <recommendedName>
        <fullName evidence="3">AMP phosphorylase</fullName>
        <ecNumber evidence="3">2.4.2.57</ecNumber>
    </recommendedName>
</protein>
<dbReference type="EMBL" id="LR131614">
    <property type="protein sequence ID" value="VDS11002.1"/>
    <property type="molecule type" value="Genomic_DNA"/>
</dbReference>
<dbReference type="InterPro" id="IPR000053">
    <property type="entry name" value="Thymidine/pyrmidine_PPase"/>
</dbReference>
<organism evidence="5">
    <name type="scientific">uncultured Nanobdellati archaeon</name>
    <dbReference type="NCBI Taxonomy" id="2219213"/>
    <lineage>
        <taxon>Archaea</taxon>
        <taxon>environmental samples</taxon>
    </lineage>
</organism>
<dbReference type="InterPro" id="IPR013466">
    <property type="entry name" value="Thymidine/AMP_Pase"/>
</dbReference>
<gene>
    <name evidence="5" type="primary">deoA</name>
</gene>
<dbReference type="EMBL" id="LR131600">
    <property type="protein sequence ID" value="VDS10988.1"/>
    <property type="molecule type" value="Genomic_DNA"/>
</dbReference>
<dbReference type="AlphaFoldDB" id="A0A447IU24"/>
<dbReference type="Gene3D" id="2.40.40.20">
    <property type="match status" value="1"/>
</dbReference>
<dbReference type="InterPro" id="IPR000312">
    <property type="entry name" value="Glycosyl_Trfase_fam3"/>
</dbReference>
<evidence type="ECO:0000256" key="2">
    <source>
        <dbReference type="ARBA" id="ARBA00022679"/>
    </source>
</evidence>
<evidence type="ECO:0000256" key="1">
    <source>
        <dbReference type="ARBA" id="ARBA00022676"/>
    </source>
</evidence>
<evidence type="ECO:0000256" key="3">
    <source>
        <dbReference type="NCBIfam" id="TIGR03327"/>
    </source>
</evidence>
<dbReference type="GO" id="GO:0046125">
    <property type="term" value="P:pyrimidine deoxyribonucleoside metabolic process"/>
    <property type="evidence" value="ECO:0007669"/>
    <property type="project" value="InterPro"/>
</dbReference>
<dbReference type="NCBIfam" id="TIGR03327">
    <property type="entry name" value="AMP_phos"/>
    <property type="match status" value="1"/>
</dbReference>
<dbReference type="SMART" id="SM00941">
    <property type="entry name" value="PYNP_C"/>
    <property type="match status" value="1"/>
</dbReference>
<dbReference type="GO" id="GO:0006206">
    <property type="term" value="P:pyrimidine nucleobase metabolic process"/>
    <property type="evidence" value="ECO:0007669"/>
    <property type="project" value="InterPro"/>
</dbReference>
<dbReference type="SUPFAM" id="SSF54680">
    <property type="entry name" value="Pyrimidine nucleoside phosphorylase C-terminal domain"/>
    <property type="match status" value="1"/>
</dbReference>
<dbReference type="InterPro" id="IPR036566">
    <property type="entry name" value="PYNP-like_C_sf"/>
</dbReference>
<keyword evidence="1" id="KW-0328">Glycosyltransferase</keyword>